<proteinExistence type="predicted"/>
<protein>
    <submittedName>
        <fullName evidence="1">15073_t:CDS:1</fullName>
    </submittedName>
</protein>
<dbReference type="AlphaFoldDB" id="A0A9N9I7R7"/>
<sequence>MHRLTVDNQHTLNELIAMRNISKCLPTTLVQNKTFLIKALYGKQRKTFLWPVDLRTVTLDTIKLPILKVFQFPQDMKTADLMLRFSKGKERNFEKGLENQVTFQQYLKSCALQDFSSLRMKIGTMQKLFSNWKLEEVCELFGLVPNIAKFSTFDCSVDKLDSEKAKDLVAHLCKDLKLRYKAVYGKTEATHGEYVSSFLVTAASLFNGLVKLHPQMYVEGSYGRGSPDFCLCLLGTIIGVVEVKKKDLDQGMAQLYSSLETNRKREVDGRFSDKVYGIVTNGRAWYFVKFVMDGNKPKISIHSEMPTILDWAEESEPLEKVFGNARSEGMGGRGDICRIDLLF</sequence>
<keyword evidence="2" id="KW-1185">Reference proteome</keyword>
<reference evidence="1" key="1">
    <citation type="submission" date="2021-06" db="EMBL/GenBank/DDBJ databases">
        <authorList>
            <person name="Kallberg Y."/>
            <person name="Tangrot J."/>
            <person name="Rosling A."/>
        </authorList>
    </citation>
    <scope>NUCLEOTIDE SEQUENCE</scope>
    <source>
        <strain evidence="1">CL551</strain>
    </source>
</reference>
<name>A0A9N9I7R7_9GLOM</name>
<evidence type="ECO:0000313" key="1">
    <source>
        <dbReference type="EMBL" id="CAG8725345.1"/>
    </source>
</evidence>
<comment type="caution">
    <text evidence="1">The sequence shown here is derived from an EMBL/GenBank/DDBJ whole genome shotgun (WGS) entry which is preliminary data.</text>
</comment>
<gene>
    <name evidence="1" type="ORF">AMORRO_LOCUS13617</name>
</gene>
<organism evidence="1 2">
    <name type="scientific">Acaulospora morrowiae</name>
    <dbReference type="NCBI Taxonomy" id="94023"/>
    <lineage>
        <taxon>Eukaryota</taxon>
        <taxon>Fungi</taxon>
        <taxon>Fungi incertae sedis</taxon>
        <taxon>Mucoromycota</taxon>
        <taxon>Glomeromycotina</taxon>
        <taxon>Glomeromycetes</taxon>
        <taxon>Diversisporales</taxon>
        <taxon>Acaulosporaceae</taxon>
        <taxon>Acaulospora</taxon>
    </lineage>
</organism>
<dbReference type="OrthoDB" id="2414517at2759"/>
<evidence type="ECO:0000313" key="2">
    <source>
        <dbReference type="Proteomes" id="UP000789342"/>
    </source>
</evidence>
<dbReference type="EMBL" id="CAJVPV010024018">
    <property type="protein sequence ID" value="CAG8725345.1"/>
    <property type="molecule type" value="Genomic_DNA"/>
</dbReference>
<feature type="non-terminal residue" evidence="1">
    <location>
        <position position="1"/>
    </location>
</feature>
<accession>A0A9N9I7R7</accession>
<dbReference type="Proteomes" id="UP000789342">
    <property type="component" value="Unassembled WGS sequence"/>
</dbReference>